<dbReference type="InterPro" id="IPR016162">
    <property type="entry name" value="Ald_DH_N"/>
</dbReference>
<dbReference type="EC" id="1.2.1.16" evidence="4"/>
<evidence type="ECO:0000256" key="2">
    <source>
        <dbReference type="ARBA" id="ARBA00023002"/>
    </source>
</evidence>
<proteinExistence type="inferred from homology"/>
<sequence length="486" mass="53544">MTVLQSQKTHRFYINGKWLKAEDDAVIEVINPATNECIANVTSGGEAEAKLAVEAAANAFKEWSRKPAVERANLLLSLYHKVLENHEELAYLVTLESGKPLMQSRMEVKNGAEYIRWNAEEARRIYGTTIESSDSQRRMQIKKEAVGPVAAITPWNFPFAMVARKLSPALAAGCTVALKPSEETPLSAIKFFEIAEEVGFPKGVMNLVIGNPQVIGEVWLTDKRIRKITFTGSTAVGKMLYQKAAKQVKRLSMELGGHAPIIVFEDCNVDKAVQQIVRSKFNNNGQTCISPNRIYVHESVIDHFTEEMGRAVKKFKVGDGTNEESNVGPVINPDGLKKAESHVRDAIDKGAQIVTGGKRYDAEGCEKGFFFYPTVLKDVNETMKVATEETFGPIAPILSFSSEAEVIEKANDTDYGLAAYLFTTDLSRAHRVSEMLEYGMVGVNDTVLSQVEGAFGGVKESGFGREGGPEALEDFLEKKFISTIIE</sequence>
<dbReference type="FunFam" id="3.40.605.10:FF:000005">
    <property type="entry name" value="Succinate-semialdehyde dehydrogenase I"/>
    <property type="match status" value="1"/>
</dbReference>
<dbReference type="PANTHER" id="PTHR43353:SF5">
    <property type="entry name" value="SUCCINATE-SEMIALDEHYDE DEHYDROGENASE, MITOCHONDRIAL"/>
    <property type="match status" value="1"/>
</dbReference>
<dbReference type="GO" id="GO:0036243">
    <property type="term" value="F:succinate-semialdehyde dehydrogenase (NADP+) activity"/>
    <property type="evidence" value="ECO:0007669"/>
    <property type="project" value="UniProtKB-EC"/>
</dbReference>
<dbReference type="InterPro" id="IPR016163">
    <property type="entry name" value="Ald_DH_C"/>
</dbReference>
<dbReference type="InterPro" id="IPR016161">
    <property type="entry name" value="Ald_DH/histidinol_DH"/>
</dbReference>
<dbReference type="AlphaFoldDB" id="A0A9X0YRH9"/>
<dbReference type="EC" id="1.2.1.79" evidence="4"/>
<dbReference type="GO" id="GO:0102810">
    <property type="term" value="F:glutarate-semialdehyde dehydrogenase (NADP+) activity"/>
    <property type="evidence" value="ECO:0007669"/>
    <property type="project" value="UniProtKB-EC"/>
</dbReference>
<dbReference type="Gene3D" id="3.40.605.10">
    <property type="entry name" value="Aldehyde Dehydrogenase, Chain A, domain 1"/>
    <property type="match status" value="1"/>
</dbReference>
<evidence type="ECO:0000313" key="5">
    <source>
        <dbReference type="Proteomes" id="UP001138793"/>
    </source>
</evidence>
<dbReference type="GO" id="GO:0009450">
    <property type="term" value="P:gamma-aminobutyric acid catabolic process"/>
    <property type="evidence" value="ECO:0007669"/>
    <property type="project" value="TreeGrafter"/>
</dbReference>
<evidence type="ECO:0000313" key="4">
    <source>
        <dbReference type="EMBL" id="MBP2076040.1"/>
    </source>
</evidence>
<keyword evidence="5" id="KW-1185">Reference proteome</keyword>
<dbReference type="EMBL" id="JAGGMB010000001">
    <property type="protein sequence ID" value="MBP2076040.1"/>
    <property type="molecule type" value="Genomic_DNA"/>
</dbReference>
<reference evidence="4" key="1">
    <citation type="submission" date="2021-03" db="EMBL/GenBank/DDBJ databases">
        <title>Genomic Encyclopedia of Type Strains, Phase IV (KMG-IV): sequencing the most valuable type-strain genomes for metagenomic binning, comparative biology and taxonomic classification.</title>
        <authorList>
            <person name="Goeker M."/>
        </authorList>
    </citation>
    <scope>NUCLEOTIDE SEQUENCE</scope>
    <source>
        <strain evidence="4">DSM 107338</strain>
    </source>
</reference>
<organism evidence="4 5">
    <name type="scientific">Oceanobacillus polygoni</name>
    <dbReference type="NCBI Taxonomy" id="1235259"/>
    <lineage>
        <taxon>Bacteria</taxon>
        <taxon>Bacillati</taxon>
        <taxon>Bacillota</taxon>
        <taxon>Bacilli</taxon>
        <taxon>Bacillales</taxon>
        <taxon>Bacillaceae</taxon>
        <taxon>Oceanobacillus</taxon>
    </lineage>
</organism>
<dbReference type="EC" id="1.2.1.20" evidence="4"/>
<keyword evidence="2 4" id="KW-0560">Oxidoreductase</keyword>
<name>A0A9X0YRH9_9BACI</name>
<protein>
    <submittedName>
        <fullName evidence="4">Succinate-semialdehyde dehydrogenase/glutarate-semialdehyde dehydrogenase</fullName>
        <ecNumber evidence="4">1.2.1.16</ecNumber>
        <ecNumber evidence="4">1.2.1.20</ecNumber>
        <ecNumber evidence="4">1.2.1.79</ecNumber>
    </submittedName>
</protein>
<dbReference type="Pfam" id="PF00171">
    <property type="entry name" value="Aldedh"/>
    <property type="match status" value="1"/>
</dbReference>
<dbReference type="Proteomes" id="UP001138793">
    <property type="component" value="Unassembled WGS sequence"/>
</dbReference>
<gene>
    <name evidence="4" type="ORF">J2Z64_000251</name>
</gene>
<dbReference type="SUPFAM" id="SSF53720">
    <property type="entry name" value="ALDH-like"/>
    <property type="match status" value="1"/>
</dbReference>
<dbReference type="InterPro" id="IPR015590">
    <property type="entry name" value="Aldehyde_DH_dom"/>
</dbReference>
<dbReference type="PANTHER" id="PTHR43353">
    <property type="entry name" value="SUCCINATE-SEMIALDEHYDE DEHYDROGENASE, MITOCHONDRIAL"/>
    <property type="match status" value="1"/>
</dbReference>
<dbReference type="OrthoDB" id="9762913at2"/>
<dbReference type="CDD" id="cd07103">
    <property type="entry name" value="ALDH_F5_SSADH_GabD"/>
    <property type="match status" value="1"/>
</dbReference>
<evidence type="ECO:0000256" key="1">
    <source>
        <dbReference type="ARBA" id="ARBA00009986"/>
    </source>
</evidence>
<dbReference type="InterPro" id="IPR050740">
    <property type="entry name" value="Aldehyde_DH_Superfamily"/>
</dbReference>
<evidence type="ECO:0000259" key="3">
    <source>
        <dbReference type="Pfam" id="PF00171"/>
    </source>
</evidence>
<dbReference type="RefSeq" id="WP_149474987.1">
    <property type="nucleotide sequence ID" value="NZ_JAGGMB010000001.1"/>
</dbReference>
<comment type="similarity">
    <text evidence="1">Belongs to the aldehyde dehydrogenase family.</text>
</comment>
<accession>A0A9X0YRH9</accession>
<dbReference type="FunFam" id="3.40.309.10:FF:000004">
    <property type="entry name" value="Succinate-semialdehyde dehydrogenase I"/>
    <property type="match status" value="1"/>
</dbReference>
<comment type="caution">
    <text evidence="4">The sequence shown here is derived from an EMBL/GenBank/DDBJ whole genome shotgun (WGS) entry which is preliminary data.</text>
</comment>
<dbReference type="GO" id="GO:0004777">
    <property type="term" value="F:succinate-semialdehyde dehydrogenase (NAD+) activity"/>
    <property type="evidence" value="ECO:0007669"/>
    <property type="project" value="TreeGrafter"/>
</dbReference>
<dbReference type="Gene3D" id="3.40.309.10">
    <property type="entry name" value="Aldehyde Dehydrogenase, Chain A, domain 2"/>
    <property type="match status" value="1"/>
</dbReference>
<feature type="domain" description="Aldehyde dehydrogenase" evidence="3">
    <location>
        <begin position="18"/>
        <end position="480"/>
    </location>
</feature>